<dbReference type="PANTHER" id="PTHR14241:SF32">
    <property type="entry name" value="VWFA DOMAIN-CONTAINING PROTEIN-RELATED"/>
    <property type="match status" value="1"/>
</dbReference>
<sequence>MERSLTRRDKNQISQWIGRNSQFELLFKLSRDGLSYQRFHELCDNKGPTVTIFYNTDNNVYGGYLSDSWGSTGDWCTDQRAFLFKLHSAGNWKPVKFPYITKETHFKYKNHGPWFYSLNSMHSFIKTTGKPPSNYYNLNSSNFFDGQRFDMKGETAQSVANGHNNVTDLEVYQVKEASLDEELHSFWRDPAEWSPQTFQELKEFVANYKPFEEMKIPEVNILLIGPFCKFRVRDPSTKKHLCFRICDTRGVEEGVSINGEDLGFLLDGNLPNNYTFQLDSEASTKRIGFVEEPTVKEKMHVVVFVLDGITLDVLSEGVVSKLKDIKRKVVDGSIPHLVFLTKIDKLCKLVEKDVSKTFMSRFVEDAVNNAAEIIALPRSQVLPVKNYEKETTLNTNINILALTALRKSLVFADDFLENQYDWQQDNMQILNKRD</sequence>
<dbReference type="InParanoid" id="K1RUP9"/>
<dbReference type="Pfam" id="PF07534">
    <property type="entry name" value="TLD"/>
    <property type="match status" value="1"/>
</dbReference>
<dbReference type="AlphaFoldDB" id="K1RUP9"/>
<dbReference type="EMBL" id="JH818828">
    <property type="protein sequence ID" value="EKC38431.1"/>
    <property type="molecule type" value="Genomic_DNA"/>
</dbReference>
<name>K1RUP9_MAGGI</name>
<dbReference type="PROSITE" id="PS51886">
    <property type="entry name" value="TLDC"/>
    <property type="match status" value="1"/>
</dbReference>
<protein>
    <submittedName>
        <fullName evidence="1">Interferon-induced protein 44-like protein</fullName>
    </submittedName>
</protein>
<gene>
    <name evidence="1" type="ORF">CGI_10011184</name>
</gene>
<accession>K1RUP9</accession>
<dbReference type="PANTHER" id="PTHR14241">
    <property type="entry name" value="INTERFERON-INDUCED PROTEIN 44"/>
    <property type="match status" value="1"/>
</dbReference>
<dbReference type="InterPro" id="IPR006571">
    <property type="entry name" value="TLDc_dom"/>
</dbReference>
<evidence type="ECO:0000313" key="1">
    <source>
        <dbReference type="EMBL" id="EKC38431.1"/>
    </source>
</evidence>
<organism evidence="1">
    <name type="scientific">Magallana gigas</name>
    <name type="common">Pacific oyster</name>
    <name type="synonym">Crassostrea gigas</name>
    <dbReference type="NCBI Taxonomy" id="29159"/>
    <lineage>
        <taxon>Eukaryota</taxon>
        <taxon>Metazoa</taxon>
        <taxon>Spiralia</taxon>
        <taxon>Lophotrochozoa</taxon>
        <taxon>Mollusca</taxon>
        <taxon>Bivalvia</taxon>
        <taxon>Autobranchia</taxon>
        <taxon>Pteriomorphia</taxon>
        <taxon>Ostreida</taxon>
        <taxon>Ostreoidea</taxon>
        <taxon>Ostreidae</taxon>
        <taxon>Magallana</taxon>
    </lineage>
</organism>
<dbReference type="SMART" id="SM00584">
    <property type="entry name" value="TLDc"/>
    <property type="match status" value="1"/>
</dbReference>
<dbReference type="HOGENOM" id="CLU_049888_3_1_1"/>
<reference evidence="1" key="1">
    <citation type="journal article" date="2012" name="Nature">
        <title>The oyster genome reveals stress adaptation and complexity of shell formation.</title>
        <authorList>
            <person name="Zhang G."/>
            <person name="Fang X."/>
            <person name="Guo X."/>
            <person name="Li L."/>
            <person name="Luo R."/>
            <person name="Xu F."/>
            <person name="Yang P."/>
            <person name="Zhang L."/>
            <person name="Wang X."/>
            <person name="Qi H."/>
            <person name="Xiong Z."/>
            <person name="Que H."/>
            <person name="Xie Y."/>
            <person name="Holland P.W."/>
            <person name="Paps J."/>
            <person name="Zhu Y."/>
            <person name="Wu F."/>
            <person name="Chen Y."/>
            <person name="Wang J."/>
            <person name="Peng C."/>
            <person name="Meng J."/>
            <person name="Yang L."/>
            <person name="Liu J."/>
            <person name="Wen B."/>
            <person name="Zhang N."/>
            <person name="Huang Z."/>
            <person name="Zhu Q."/>
            <person name="Feng Y."/>
            <person name="Mount A."/>
            <person name="Hedgecock D."/>
            <person name="Xu Z."/>
            <person name="Liu Y."/>
            <person name="Domazet-Loso T."/>
            <person name="Du Y."/>
            <person name="Sun X."/>
            <person name="Zhang S."/>
            <person name="Liu B."/>
            <person name="Cheng P."/>
            <person name="Jiang X."/>
            <person name="Li J."/>
            <person name="Fan D."/>
            <person name="Wang W."/>
            <person name="Fu W."/>
            <person name="Wang T."/>
            <person name="Wang B."/>
            <person name="Zhang J."/>
            <person name="Peng Z."/>
            <person name="Li Y."/>
            <person name="Li N."/>
            <person name="Wang J."/>
            <person name="Chen M."/>
            <person name="He Y."/>
            <person name="Tan F."/>
            <person name="Song X."/>
            <person name="Zheng Q."/>
            <person name="Huang R."/>
            <person name="Yang H."/>
            <person name="Du X."/>
            <person name="Chen L."/>
            <person name="Yang M."/>
            <person name="Gaffney P.M."/>
            <person name="Wang S."/>
            <person name="Luo L."/>
            <person name="She Z."/>
            <person name="Ming Y."/>
            <person name="Huang W."/>
            <person name="Zhang S."/>
            <person name="Huang B."/>
            <person name="Zhang Y."/>
            <person name="Qu T."/>
            <person name="Ni P."/>
            <person name="Miao G."/>
            <person name="Wang J."/>
            <person name="Wang Q."/>
            <person name="Steinberg C.E."/>
            <person name="Wang H."/>
            <person name="Li N."/>
            <person name="Qian L."/>
            <person name="Zhang G."/>
            <person name="Li Y."/>
            <person name="Yang H."/>
            <person name="Liu X."/>
            <person name="Wang J."/>
            <person name="Yin Y."/>
            <person name="Wang J."/>
        </authorList>
    </citation>
    <scope>NUCLEOTIDE SEQUENCE [LARGE SCALE GENOMIC DNA]</scope>
    <source>
        <strain evidence="1">05x7-T-G4-1.051#20</strain>
    </source>
</reference>
<proteinExistence type="predicted"/>